<organism evidence="2">
    <name type="scientific">marine sediment metagenome</name>
    <dbReference type="NCBI Taxonomy" id="412755"/>
    <lineage>
        <taxon>unclassified sequences</taxon>
        <taxon>metagenomes</taxon>
        <taxon>ecological metagenomes</taxon>
    </lineage>
</organism>
<name>X1JXB1_9ZZZZ</name>
<keyword evidence="1" id="KW-1133">Transmembrane helix</keyword>
<comment type="caution">
    <text evidence="2">The sequence shown here is derived from an EMBL/GenBank/DDBJ whole genome shotgun (WGS) entry which is preliminary data.</text>
</comment>
<feature type="transmembrane region" description="Helical" evidence="1">
    <location>
        <begin position="12"/>
        <end position="29"/>
    </location>
</feature>
<evidence type="ECO:0000256" key="1">
    <source>
        <dbReference type="SAM" id="Phobius"/>
    </source>
</evidence>
<proteinExistence type="predicted"/>
<keyword evidence="1" id="KW-0812">Transmembrane</keyword>
<keyword evidence="1" id="KW-0472">Membrane</keyword>
<dbReference type="AlphaFoldDB" id="X1JXB1"/>
<reference evidence="2" key="1">
    <citation type="journal article" date="2014" name="Front. Microbiol.">
        <title>High frequency of phylogenetically diverse reductive dehalogenase-homologous genes in deep subseafloor sedimentary metagenomes.</title>
        <authorList>
            <person name="Kawai M."/>
            <person name="Futagami T."/>
            <person name="Toyoda A."/>
            <person name="Takaki Y."/>
            <person name="Nishi S."/>
            <person name="Hori S."/>
            <person name="Arai W."/>
            <person name="Tsubouchi T."/>
            <person name="Morono Y."/>
            <person name="Uchiyama I."/>
            <person name="Ito T."/>
            <person name="Fujiyama A."/>
            <person name="Inagaki F."/>
            <person name="Takami H."/>
        </authorList>
    </citation>
    <scope>NUCLEOTIDE SEQUENCE</scope>
    <source>
        <strain evidence="2">Expedition CK06-06</strain>
    </source>
</reference>
<feature type="non-terminal residue" evidence="2">
    <location>
        <position position="1"/>
    </location>
</feature>
<evidence type="ECO:0000313" key="2">
    <source>
        <dbReference type="EMBL" id="GAH98787.1"/>
    </source>
</evidence>
<dbReference type="EMBL" id="BARV01003031">
    <property type="protein sequence ID" value="GAH98787.1"/>
    <property type="molecule type" value="Genomic_DNA"/>
</dbReference>
<gene>
    <name evidence="2" type="ORF">S06H3_07473</name>
</gene>
<sequence>NIKKPYKEEKANIAYLVSSIAYCVGVRFIEPE</sequence>
<accession>X1JXB1</accession>
<protein>
    <submittedName>
        <fullName evidence="2">Uncharacterized protein</fullName>
    </submittedName>
</protein>